<dbReference type="Pfam" id="PF00828">
    <property type="entry name" value="Ribosomal_L27A"/>
    <property type="match status" value="1"/>
</dbReference>
<keyword evidence="3" id="KW-0687">Ribonucleoprotein</keyword>
<accession>A0ABD1IM44</accession>
<keyword evidence="6" id="KW-1185">Reference proteome</keyword>
<gene>
    <name evidence="5" type="ORF">AAHA92_01194</name>
</gene>
<dbReference type="Gene3D" id="3.100.10.10">
    <property type="match status" value="1"/>
</dbReference>
<evidence type="ECO:0000259" key="4">
    <source>
        <dbReference type="Pfam" id="PF00828"/>
    </source>
</evidence>
<comment type="similarity">
    <text evidence="1">Belongs to the universal ribosomal protein uL15 family.</text>
</comment>
<dbReference type="EMBL" id="JBEAFC010000001">
    <property type="protein sequence ID" value="KAL1569755.1"/>
    <property type="molecule type" value="Genomic_DNA"/>
</dbReference>
<dbReference type="GO" id="GO:1990904">
    <property type="term" value="C:ribonucleoprotein complex"/>
    <property type="evidence" value="ECO:0007669"/>
    <property type="project" value="UniProtKB-KW"/>
</dbReference>
<dbReference type="InterPro" id="IPR036227">
    <property type="entry name" value="Ribosomal_uL15/eL18_sf"/>
</dbReference>
<name>A0ABD1IM44_SALDI</name>
<evidence type="ECO:0000313" key="5">
    <source>
        <dbReference type="EMBL" id="KAL1569755.1"/>
    </source>
</evidence>
<reference evidence="5 6" key="1">
    <citation type="submission" date="2024-06" db="EMBL/GenBank/DDBJ databases">
        <title>A chromosome level genome sequence of Diviner's sage (Salvia divinorum).</title>
        <authorList>
            <person name="Ford S.A."/>
            <person name="Ro D.-K."/>
            <person name="Ness R.W."/>
            <person name="Phillips M.A."/>
        </authorList>
    </citation>
    <scope>NUCLEOTIDE SEQUENCE [LARGE SCALE GENOMIC DNA]</scope>
    <source>
        <strain evidence="5">SAF-2024a</strain>
        <tissue evidence="5">Leaf</tissue>
    </source>
</reference>
<evidence type="ECO:0000256" key="2">
    <source>
        <dbReference type="ARBA" id="ARBA00022980"/>
    </source>
</evidence>
<evidence type="ECO:0000256" key="1">
    <source>
        <dbReference type="ARBA" id="ARBA00007320"/>
    </source>
</evidence>
<dbReference type="PANTHER" id="PTHR11721:SF3">
    <property type="entry name" value="LARGE RIBOSOMAL SUBUNIT PROTEIN UL15"/>
    <property type="match status" value="1"/>
</dbReference>
<dbReference type="Proteomes" id="UP001567538">
    <property type="component" value="Unassembled WGS sequence"/>
</dbReference>
<dbReference type="AlphaFoldDB" id="A0ABD1IM44"/>
<dbReference type="InterPro" id="IPR021131">
    <property type="entry name" value="Ribosomal_uL15/eL18"/>
</dbReference>
<evidence type="ECO:0000256" key="3">
    <source>
        <dbReference type="ARBA" id="ARBA00023274"/>
    </source>
</evidence>
<feature type="domain" description="Large ribosomal subunit protein uL15/eL18" evidence="4">
    <location>
        <begin position="45"/>
        <end position="100"/>
    </location>
</feature>
<comment type="caution">
    <text evidence="5">The sequence shown here is derived from an EMBL/GenBank/DDBJ whole genome shotgun (WGS) entry which is preliminary data.</text>
</comment>
<protein>
    <submittedName>
        <fullName evidence="5">60S ribosomal protein L27a-3-like</fullName>
    </submittedName>
</protein>
<dbReference type="GO" id="GO:0005840">
    <property type="term" value="C:ribosome"/>
    <property type="evidence" value="ECO:0007669"/>
    <property type="project" value="UniProtKB-KW"/>
</dbReference>
<proteinExistence type="inferred from homology"/>
<organism evidence="5 6">
    <name type="scientific">Salvia divinorum</name>
    <name type="common">Maria pastora</name>
    <name type="synonym">Diviner's sage</name>
    <dbReference type="NCBI Taxonomy" id="28513"/>
    <lineage>
        <taxon>Eukaryota</taxon>
        <taxon>Viridiplantae</taxon>
        <taxon>Streptophyta</taxon>
        <taxon>Embryophyta</taxon>
        <taxon>Tracheophyta</taxon>
        <taxon>Spermatophyta</taxon>
        <taxon>Magnoliopsida</taxon>
        <taxon>eudicotyledons</taxon>
        <taxon>Gunneridae</taxon>
        <taxon>Pentapetalae</taxon>
        <taxon>asterids</taxon>
        <taxon>lamiids</taxon>
        <taxon>Lamiales</taxon>
        <taxon>Lamiaceae</taxon>
        <taxon>Nepetoideae</taxon>
        <taxon>Mentheae</taxon>
        <taxon>Salviinae</taxon>
        <taxon>Salvia</taxon>
        <taxon>Salvia subgen. Calosphace</taxon>
    </lineage>
</organism>
<dbReference type="SUPFAM" id="SSF52080">
    <property type="entry name" value="Ribosomal proteins L15p and L18e"/>
    <property type="match status" value="1"/>
</dbReference>
<sequence>MTSRFKTNRKKHVHVRAGHARIGKHRKHLRVRGNAGGMHHHRILFDKASKDNAPLIDVTQFGYFKVLEKGLLPEGKSVLLARLVSKNAGKKIKEASGTVVLTACLGLFPQFNFAFQFLCNH</sequence>
<dbReference type="GO" id="GO:0003729">
    <property type="term" value="F:mRNA binding"/>
    <property type="evidence" value="ECO:0007669"/>
    <property type="project" value="UniProtKB-ARBA"/>
</dbReference>
<dbReference type="PANTHER" id="PTHR11721">
    <property type="entry name" value="60S RIBOSOMAL PROTEIN L27A"/>
    <property type="match status" value="1"/>
</dbReference>
<evidence type="ECO:0000313" key="6">
    <source>
        <dbReference type="Proteomes" id="UP001567538"/>
    </source>
</evidence>
<keyword evidence="2" id="KW-0689">Ribosomal protein</keyword>